<evidence type="ECO:0000313" key="2">
    <source>
        <dbReference type="EMBL" id="EAY07294.1"/>
    </source>
</evidence>
<keyword evidence="1" id="KW-1133">Transmembrane helix</keyword>
<evidence type="ECO:0000313" key="3">
    <source>
        <dbReference type="Proteomes" id="UP000001542"/>
    </source>
</evidence>
<dbReference type="Gene3D" id="3.80.10.10">
    <property type="entry name" value="Ribonuclease Inhibitor"/>
    <property type="match status" value="11"/>
</dbReference>
<dbReference type="OrthoDB" id="2013775at2759"/>
<feature type="transmembrane region" description="Helical" evidence="1">
    <location>
        <begin position="1290"/>
        <end position="1310"/>
    </location>
</feature>
<gene>
    <name evidence="2" type="ORF">TVAG_223570</name>
</gene>
<keyword evidence="1" id="KW-0812">Transmembrane</keyword>
<dbReference type="InParanoid" id="A2EJ62"/>
<reference evidence="2" key="1">
    <citation type="submission" date="2006-10" db="EMBL/GenBank/DDBJ databases">
        <authorList>
            <person name="Amadeo P."/>
            <person name="Zhao Q."/>
            <person name="Wortman J."/>
            <person name="Fraser-Liggett C."/>
            <person name="Carlton J."/>
        </authorList>
    </citation>
    <scope>NUCLEOTIDE SEQUENCE</scope>
    <source>
        <strain evidence="2">G3</strain>
    </source>
</reference>
<keyword evidence="3" id="KW-1185">Reference proteome</keyword>
<dbReference type="VEuPathDB" id="TrichDB:TVAG_223570"/>
<dbReference type="RefSeq" id="XP_001319517.1">
    <property type="nucleotide sequence ID" value="XM_001319482.1"/>
</dbReference>
<accession>A2EJ62</accession>
<dbReference type="STRING" id="5722.A2EJ62"/>
<dbReference type="InterPro" id="IPR032675">
    <property type="entry name" value="LRR_dom_sf"/>
</dbReference>
<dbReference type="EMBL" id="DS113403">
    <property type="protein sequence ID" value="EAY07294.1"/>
    <property type="molecule type" value="Genomic_DNA"/>
</dbReference>
<name>A2EJ62_TRIV3</name>
<dbReference type="VEuPathDB" id="TrichDB:TVAGG3_0198950"/>
<dbReference type="PANTHER" id="PTHR45661:SF3">
    <property type="entry name" value="IG-LIKE DOMAIN-CONTAINING PROTEIN"/>
    <property type="match status" value="1"/>
</dbReference>
<dbReference type="InterPro" id="IPR026906">
    <property type="entry name" value="LRR_5"/>
</dbReference>
<protein>
    <submittedName>
        <fullName evidence="2">Surface antigen BspA-like</fullName>
    </submittedName>
</protein>
<sequence length="1333" mass="152314">MLSIIIFWYYNDYDKDKFLFQHEINDYIENFSLKSQKFGIQGIQFKNNSGHYSNESTLVIPGVIEHDKEYEISRISSYSFYKKEFYSLILPSTIKYLENCSFGYLSLHTLLDLSKTSIEYISTYCFYGSNIPEIKFPENIKIHEWAFVNISIINLDFIYPSAFENCLFLESFIVQNWNLRKIPDSCFKNCPALKLITISKETYKLKTLIVSNYLKTIGNRAFYNASIEHLDLSKCSMLYITTEAFSNSKLKSIIFPDGEVSIYEGAFSKTEISNVYIPNLKHIQNSAFEECINLTSVYIKNSTAEDLPHRLFFGCGKLTTISFPSSIIRIGNHSFSWTNISSFPNLSLHSIGSYAFLGSPLEEFNFEILEVSNIKEYSFAMTNLKSIELNKRVVLIERNAFAGSILFKINISLTNIKNLESHQFDFVHNLQIIILPKKLEVISGFSFKETKIEELVIPRSLSSLKDYAFSGAKNLKYIDLSLLMIFTIPNYCFENCYSLEQVTFPYVLENIESYAFCHCYNLTLFDLSNTVVSHEPSSIDLSYIKKLILPSSICNLSNSSFAKMPNVEEIDLSHTKFTELPENLFYKCHNLRIIHLPYNVQTISNSYFEYSKFSQITMPKHLVTVDYYAFSNSKVEKLDFSKTDCKKFGAKAFFNCSIRESVMPKSLIEIGSCCFEASGITEIKIPSRFELIGYGAFYNTNLIKFECESRKLTEIESYLFCKCPKLISINLCTNALKSIGQHAFSNTRIHSLILTDTTEILSEYSFAHSNIGKLSLYKSSITSIPYWCFYNTSILDFDLPSNVKSIGDEAFFMFHTTSLVFPNSTEIGKDSFSNASIEIFESDKVSKLEEGAFMGCYELKEVNLEKSPLLEIPKNCFKDCPKLEIVILPSCLTRNGDFSFCNTLIHNITIPKTCIYLGVSCFENLLSLESVNFSYSNIHIINNFCFKNCKQLLFLTCLFEVDELGIETFSNTGIKNIELENLSSIGFGCFKESKLSTFCINKSTLKHIPNECFSSCEFLSHIKLPSTIESIGEYSFCNSKLFEVELLENTNEIGQFSFSNCKELKKVDLSKTKIKVIHKNCFEFCSNLNSIDFPFHIIEIKEFAFKNTAISEIILPETLKNLGNDVFSYCNRLIFVDIKSESLTKIPCRAFESCIRLNIVNLPKYIVEIGDYAFNNCPLTLSQLPTHISTIGSYALANTKLKELFLENTSLIVIKERAFYCSSIELITLPDTLCEVANNAFEGDKVTIIYYGNKTFDGNFTGVSKVFLPKSNNMKINFGNVVSRKEKSNMYEIFVILAFLLVLFVVFYIAKLCKSQNKPKVDDTEILIAKDAD</sequence>
<reference evidence="2" key="2">
    <citation type="journal article" date="2007" name="Science">
        <title>Draft genome sequence of the sexually transmitted pathogen Trichomonas vaginalis.</title>
        <authorList>
            <person name="Carlton J.M."/>
            <person name="Hirt R.P."/>
            <person name="Silva J.C."/>
            <person name="Delcher A.L."/>
            <person name="Schatz M."/>
            <person name="Zhao Q."/>
            <person name="Wortman J.R."/>
            <person name="Bidwell S.L."/>
            <person name="Alsmark U.C.M."/>
            <person name="Besteiro S."/>
            <person name="Sicheritz-Ponten T."/>
            <person name="Noel C.J."/>
            <person name="Dacks J.B."/>
            <person name="Foster P.G."/>
            <person name="Simillion C."/>
            <person name="Van de Peer Y."/>
            <person name="Miranda-Saavedra D."/>
            <person name="Barton G.J."/>
            <person name="Westrop G.D."/>
            <person name="Mueller S."/>
            <person name="Dessi D."/>
            <person name="Fiori P.L."/>
            <person name="Ren Q."/>
            <person name="Paulsen I."/>
            <person name="Zhang H."/>
            <person name="Bastida-Corcuera F.D."/>
            <person name="Simoes-Barbosa A."/>
            <person name="Brown M.T."/>
            <person name="Hayes R.D."/>
            <person name="Mukherjee M."/>
            <person name="Okumura C.Y."/>
            <person name="Schneider R."/>
            <person name="Smith A.J."/>
            <person name="Vanacova S."/>
            <person name="Villalvazo M."/>
            <person name="Haas B.J."/>
            <person name="Pertea M."/>
            <person name="Feldblyum T.V."/>
            <person name="Utterback T.R."/>
            <person name="Shu C.L."/>
            <person name="Osoegawa K."/>
            <person name="de Jong P.J."/>
            <person name="Hrdy I."/>
            <person name="Horvathova L."/>
            <person name="Zubacova Z."/>
            <person name="Dolezal P."/>
            <person name="Malik S.B."/>
            <person name="Logsdon J.M. Jr."/>
            <person name="Henze K."/>
            <person name="Gupta A."/>
            <person name="Wang C.C."/>
            <person name="Dunne R.L."/>
            <person name="Upcroft J.A."/>
            <person name="Upcroft P."/>
            <person name="White O."/>
            <person name="Salzberg S.L."/>
            <person name="Tang P."/>
            <person name="Chiu C.-H."/>
            <person name="Lee Y.-S."/>
            <person name="Embley T.M."/>
            <person name="Coombs G.H."/>
            <person name="Mottram J.C."/>
            <person name="Tachezy J."/>
            <person name="Fraser-Liggett C.M."/>
            <person name="Johnson P.J."/>
        </authorList>
    </citation>
    <scope>NUCLEOTIDE SEQUENCE [LARGE SCALE GENOMIC DNA]</scope>
    <source>
        <strain evidence="2">G3</strain>
    </source>
</reference>
<evidence type="ECO:0000256" key="1">
    <source>
        <dbReference type="SAM" id="Phobius"/>
    </source>
</evidence>
<dbReference type="KEGG" id="tva:4765182"/>
<keyword evidence="1" id="KW-0472">Membrane</keyword>
<dbReference type="PANTHER" id="PTHR45661">
    <property type="entry name" value="SURFACE ANTIGEN"/>
    <property type="match status" value="1"/>
</dbReference>
<dbReference type="Proteomes" id="UP000001542">
    <property type="component" value="Unassembled WGS sequence"/>
</dbReference>
<proteinExistence type="predicted"/>
<dbReference type="SUPFAM" id="SSF52058">
    <property type="entry name" value="L domain-like"/>
    <property type="match status" value="5"/>
</dbReference>
<organism evidence="2 3">
    <name type="scientific">Trichomonas vaginalis (strain ATCC PRA-98 / G3)</name>
    <dbReference type="NCBI Taxonomy" id="412133"/>
    <lineage>
        <taxon>Eukaryota</taxon>
        <taxon>Metamonada</taxon>
        <taxon>Parabasalia</taxon>
        <taxon>Trichomonadida</taxon>
        <taxon>Trichomonadidae</taxon>
        <taxon>Trichomonas</taxon>
    </lineage>
</organism>
<dbReference type="Pfam" id="PF13306">
    <property type="entry name" value="LRR_5"/>
    <property type="match status" value="8"/>
</dbReference>
<dbReference type="InterPro" id="IPR053139">
    <property type="entry name" value="Surface_bspA-like"/>
</dbReference>